<evidence type="ECO:0000313" key="7">
    <source>
        <dbReference type="EMBL" id="SMP71697.1"/>
    </source>
</evidence>
<evidence type="ECO:0000256" key="4">
    <source>
        <dbReference type="ARBA" id="ARBA00038858"/>
    </source>
</evidence>
<protein>
    <recommendedName>
        <fullName evidence="4">UDP-N-acetylglucosamine 2-epimerase (non-hydrolyzing)</fullName>
        <ecNumber evidence="4">5.1.3.14</ecNumber>
    </recommendedName>
</protein>
<comment type="catalytic activity">
    <reaction evidence="2">
        <text>UDP-N-acetyl-alpha-D-glucosamine = UDP-N-acetyl-alpha-D-mannosamine</text>
        <dbReference type="Rhea" id="RHEA:17213"/>
        <dbReference type="ChEBI" id="CHEBI:57705"/>
        <dbReference type="ChEBI" id="CHEBI:68623"/>
        <dbReference type="EC" id="5.1.3.14"/>
    </reaction>
</comment>
<proteinExistence type="inferred from homology"/>
<comment type="similarity">
    <text evidence="3 5">Belongs to the UDP-N-acetylglucosamine 2-epimerase family.</text>
</comment>
<comment type="caution">
    <text evidence="7">The sequence shown here is derived from an EMBL/GenBank/DDBJ whole genome shotgun (WGS) entry which is preliminary data.</text>
</comment>
<gene>
    <name evidence="7" type="ORF">SAMN06295970_11753</name>
</gene>
<dbReference type="Gene3D" id="3.40.50.2000">
    <property type="entry name" value="Glycogen Phosphorylase B"/>
    <property type="match status" value="2"/>
</dbReference>
<dbReference type="CDD" id="cd03786">
    <property type="entry name" value="GTB_UDP-GlcNAc_2-Epimerase"/>
    <property type="match status" value="1"/>
</dbReference>
<evidence type="ECO:0000313" key="8">
    <source>
        <dbReference type="Proteomes" id="UP001158049"/>
    </source>
</evidence>
<organism evidence="7 8">
    <name type="scientific">Noviherbaspirillum suwonense</name>
    <dbReference type="NCBI Taxonomy" id="1224511"/>
    <lineage>
        <taxon>Bacteria</taxon>
        <taxon>Pseudomonadati</taxon>
        <taxon>Pseudomonadota</taxon>
        <taxon>Betaproteobacteria</taxon>
        <taxon>Burkholderiales</taxon>
        <taxon>Oxalobacteraceae</taxon>
        <taxon>Noviherbaspirillum</taxon>
    </lineage>
</organism>
<dbReference type="PANTHER" id="PTHR43174:SF2">
    <property type="entry name" value="UDP-N-ACETYLGLUCOSAMINE 2-EPIMERASE"/>
    <property type="match status" value="1"/>
</dbReference>
<sequence length="383" mass="42402">MNDKRYLFCIGTRPEIIKMAPVFQSLKRAEKEISILHTGQHGSVANDLYRFFGMLPNVSLDLRRSSNSLGSLTSALFEKVENALLQLKPDVVLVQGDTTSAFVGATLGYYHRKPVAHVEAGLRTHEHDPFPEEKNREMIGRLAQWHFPPTPRASKNLRQEGIADDSIFEVGNTVIDAAQWTLDKIKADSAELIRELPAGLAAFLEKMKHSRKILITAHRRENWGQPIRNIALAVARIVEEFPDVVAIWPVHPNPSVRDDVERGLSELSPSLRGRIFLAEPLPYPALIYLLDLCAFTLTDSGGIQEEASAFAKPVLVARESTERQELINGGGAKLVGTDVELTLAEAGKLLSSEAYYRSMQVSQSPFGDGKAGERIAKVLGRFS</sequence>
<dbReference type="NCBIfam" id="TIGR00236">
    <property type="entry name" value="wecB"/>
    <property type="match status" value="1"/>
</dbReference>
<evidence type="ECO:0000256" key="1">
    <source>
        <dbReference type="ARBA" id="ARBA00023235"/>
    </source>
</evidence>
<dbReference type="PANTHER" id="PTHR43174">
    <property type="entry name" value="UDP-N-ACETYLGLUCOSAMINE 2-EPIMERASE"/>
    <property type="match status" value="1"/>
</dbReference>
<keyword evidence="1 5" id="KW-0413">Isomerase</keyword>
<dbReference type="InterPro" id="IPR029767">
    <property type="entry name" value="WecB-like"/>
</dbReference>
<dbReference type="Proteomes" id="UP001158049">
    <property type="component" value="Unassembled WGS sequence"/>
</dbReference>
<evidence type="ECO:0000256" key="5">
    <source>
        <dbReference type="RuleBase" id="RU003513"/>
    </source>
</evidence>
<dbReference type="EC" id="5.1.3.14" evidence="4"/>
<name>A0ABY1QHG9_9BURK</name>
<dbReference type="Pfam" id="PF02350">
    <property type="entry name" value="Epimerase_2"/>
    <property type="match status" value="1"/>
</dbReference>
<evidence type="ECO:0000259" key="6">
    <source>
        <dbReference type="Pfam" id="PF02350"/>
    </source>
</evidence>
<feature type="domain" description="UDP-N-acetylglucosamine 2-epimerase" evidence="6">
    <location>
        <begin position="26"/>
        <end position="379"/>
    </location>
</feature>
<reference evidence="7 8" key="1">
    <citation type="submission" date="2017-05" db="EMBL/GenBank/DDBJ databases">
        <authorList>
            <person name="Varghese N."/>
            <person name="Submissions S."/>
        </authorList>
    </citation>
    <scope>NUCLEOTIDE SEQUENCE [LARGE SCALE GENOMIC DNA]</scope>
    <source>
        <strain evidence="7 8">DSM 26001</strain>
    </source>
</reference>
<dbReference type="InterPro" id="IPR003331">
    <property type="entry name" value="UDP_GlcNAc_Epimerase_2_dom"/>
</dbReference>
<dbReference type="EMBL" id="FXUL01000017">
    <property type="protein sequence ID" value="SMP71697.1"/>
    <property type="molecule type" value="Genomic_DNA"/>
</dbReference>
<evidence type="ECO:0000256" key="3">
    <source>
        <dbReference type="ARBA" id="ARBA00038209"/>
    </source>
</evidence>
<evidence type="ECO:0000256" key="2">
    <source>
        <dbReference type="ARBA" id="ARBA00036080"/>
    </source>
</evidence>
<dbReference type="SUPFAM" id="SSF53756">
    <property type="entry name" value="UDP-Glycosyltransferase/glycogen phosphorylase"/>
    <property type="match status" value="1"/>
</dbReference>
<accession>A0ABY1QHG9</accession>
<keyword evidence="8" id="KW-1185">Reference proteome</keyword>